<dbReference type="RefSeq" id="WP_060105313.1">
    <property type="nucleotide sequence ID" value="NZ_LPEQ01000053.1"/>
</dbReference>
<evidence type="ECO:0000313" key="2">
    <source>
        <dbReference type="EMBL" id="KVV49576.1"/>
    </source>
</evidence>
<keyword evidence="3" id="KW-1185">Reference proteome</keyword>
<comment type="caution">
    <text evidence="2">The sequence shown here is derived from an EMBL/GenBank/DDBJ whole genome shotgun (WGS) entry which is preliminary data.</text>
</comment>
<evidence type="ECO:0000313" key="3">
    <source>
        <dbReference type="Proteomes" id="UP000062317"/>
    </source>
</evidence>
<accession>A0A105VKN0</accession>
<sequence>MKAIWEWVLNESHWLFDGIGAVLLVSVLGWLWTKFFGKRDEPNIQQKLHGKDSSVNYQVGRDLRQENGAGKGRRP</sequence>
<feature type="transmembrane region" description="Helical" evidence="1">
    <location>
        <begin position="12"/>
        <end position="32"/>
    </location>
</feature>
<dbReference type="Proteomes" id="UP000062317">
    <property type="component" value="Unassembled WGS sequence"/>
</dbReference>
<reference evidence="2 3" key="1">
    <citation type="submission" date="2015-11" db="EMBL/GenBank/DDBJ databases">
        <title>Expanding the genomic diversity of Burkholderia species for the development of highly accurate diagnostics.</title>
        <authorList>
            <person name="Sahl J."/>
            <person name="Keim P."/>
            <person name="Wagner D."/>
        </authorList>
    </citation>
    <scope>NUCLEOTIDE SEQUENCE [LARGE SCALE GENOMIC DNA]</scope>
    <source>
        <strain evidence="2 3">MSMB1301WGS</strain>
    </source>
</reference>
<name>A0A105VKN0_9BURK</name>
<gene>
    <name evidence="2" type="ORF">WT27_32035</name>
</gene>
<dbReference type="EMBL" id="LPEQ01000053">
    <property type="protein sequence ID" value="KVV49576.1"/>
    <property type="molecule type" value="Genomic_DNA"/>
</dbReference>
<keyword evidence="1" id="KW-0812">Transmembrane</keyword>
<proteinExistence type="predicted"/>
<keyword evidence="1" id="KW-0472">Membrane</keyword>
<dbReference type="AlphaFoldDB" id="A0A105VKN0"/>
<keyword evidence="1" id="KW-1133">Transmembrane helix</keyword>
<protein>
    <submittedName>
        <fullName evidence="2">Uncharacterized protein</fullName>
    </submittedName>
</protein>
<evidence type="ECO:0000256" key="1">
    <source>
        <dbReference type="SAM" id="Phobius"/>
    </source>
</evidence>
<organism evidence="2 3">
    <name type="scientific">Burkholderia territorii</name>
    <dbReference type="NCBI Taxonomy" id="1503055"/>
    <lineage>
        <taxon>Bacteria</taxon>
        <taxon>Pseudomonadati</taxon>
        <taxon>Pseudomonadota</taxon>
        <taxon>Betaproteobacteria</taxon>
        <taxon>Burkholderiales</taxon>
        <taxon>Burkholderiaceae</taxon>
        <taxon>Burkholderia</taxon>
        <taxon>Burkholderia cepacia complex</taxon>
    </lineage>
</organism>